<gene>
    <name evidence="5" type="ORF">GCK72_022269</name>
</gene>
<dbReference type="CTD" id="9804640"/>
<accession>A0A6A5FTD2</accession>
<feature type="domain" description="AMP-dependent synthetase/ligase" evidence="4">
    <location>
        <begin position="92"/>
        <end position="173"/>
    </location>
</feature>
<dbReference type="GO" id="GO:0005777">
    <property type="term" value="C:peroxisome"/>
    <property type="evidence" value="ECO:0007669"/>
    <property type="project" value="UniProtKB-SubCell"/>
</dbReference>
<dbReference type="InterPro" id="IPR000873">
    <property type="entry name" value="AMP-dep_synth/lig_dom"/>
</dbReference>
<dbReference type="GO" id="GO:0016405">
    <property type="term" value="F:CoA-ligase activity"/>
    <property type="evidence" value="ECO:0007669"/>
    <property type="project" value="TreeGrafter"/>
</dbReference>
<evidence type="ECO:0000256" key="3">
    <source>
        <dbReference type="SAM" id="MobiDB-lite"/>
    </source>
</evidence>
<evidence type="ECO:0000256" key="2">
    <source>
        <dbReference type="ARBA" id="ARBA00023140"/>
    </source>
</evidence>
<sequence>MTDFNIDQYEITVTLDDSNNSKDDDEGTIKPKLYPDLSELSEKERSDETTECTVVLKQEPVSVPDQEEPTEKEHLHNPNLREWLLDNLSYHRNQNPAKIALIEEISEVRCVTYEELVDGSRRTANYMSHHGVKNGDRVLMCMENTVEYVFYQLGAFLLGAIPVLINPSHIASEKLADIGCTTAIVDFEHYGHVLRISQNTLNSIQRVFVLAEDIAAISLARHVWIIDAFGFLSFSPNYDCIQETSNDISFIVPGSLETDQYISHSQESGFYLCHDYFEKLFNMFTKSEPLESKNHLITDGLHCHDALSYLFTILTKGETCVLAESTLDVWRASLLDRIAGIIEQYKVSLLFSNSQLLKCFIKYEVHKIYDLSSLEIIANHGAVVSVSTAKKVKKILDVTLLQAYSGAEFGVASFGVFDEESEKNLLNSGLPIDDMKIKVVAHMETDKELPKGKWGQVILSGRQLFKEYLQNDELNKSRKFGKSWFKTGDYGMIDENGRLHIEGALTDLITAQSKLVSSEMMESILCEHKLVHDVVVMQNDQHVWCGVLLKNENEVPTSDTLEKLLKKHKIAMAINKVIILDFIPRSEKGKILRNEIPYLMNSEKEPSEPEENTESYI</sequence>
<dbReference type="Gene3D" id="3.40.50.12780">
    <property type="entry name" value="N-terminal domain of ligase-like"/>
    <property type="match status" value="1"/>
</dbReference>
<dbReference type="GeneID" id="9804640"/>
<dbReference type="Gene3D" id="3.30.300.30">
    <property type="match status" value="1"/>
</dbReference>
<feature type="region of interest" description="Disordered" evidence="3">
    <location>
        <begin position="16"/>
        <end position="50"/>
    </location>
</feature>
<dbReference type="EMBL" id="WUAV01000006">
    <property type="protein sequence ID" value="KAF1745822.1"/>
    <property type="molecule type" value="Genomic_DNA"/>
</dbReference>
<keyword evidence="2" id="KW-0576">Peroxisome</keyword>
<reference evidence="5 6" key="1">
    <citation type="submission" date="2019-12" db="EMBL/GenBank/DDBJ databases">
        <title>Chromosome-level assembly of the Caenorhabditis remanei genome.</title>
        <authorList>
            <person name="Teterina A.A."/>
            <person name="Willis J.H."/>
            <person name="Phillips P.C."/>
        </authorList>
    </citation>
    <scope>NUCLEOTIDE SEQUENCE [LARGE SCALE GENOMIC DNA]</scope>
    <source>
        <strain evidence="5 6">PX506</strain>
        <tissue evidence="5">Whole organism</tissue>
    </source>
</reference>
<dbReference type="Gene3D" id="3.40.50.980">
    <property type="match status" value="1"/>
</dbReference>
<dbReference type="PANTHER" id="PTHR24096:SF341">
    <property type="entry name" value="AMP-DEPENDENT SYNTHETASE_LIGASE DOMAIN-CONTAINING PROTEIN"/>
    <property type="match status" value="1"/>
</dbReference>
<dbReference type="InterPro" id="IPR042099">
    <property type="entry name" value="ANL_N_sf"/>
</dbReference>
<comment type="caution">
    <text evidence="5">The sequence shown here is derived from an EMBL/GenBank/DDBJ whole genome shotgun (WGS) entry which is preliminary data.</text>
</comment>
<dbReference type="Proteomes" id="UP000483820">
    <property type="component" value="Chromosome X"/>
</dbReference>
<comment type="subcellular location">
    <subcellularLocation>
        <location evidence="1">Peroxisome</location>
    </subcellularLocation>
</comment>
<dbReference type="SUPFAM" id="SSF56801">
    <property type="entry name" value="Acetyl-CoA synthetase-like"/>
    <property type="match status" value="1"/>
</dbReference>
<dbReference type="PANTHER" id="PTHR24096">
    <property type="entry name" value="LONG-CHAIN-FATTY-ACID--COA LIGASE"/>
    <property type="match status" value="1"/>
</dbReference>
<dbReference type="KEGG" id="crq:GCK72_022269"/>
<name>A0A6A5FTD2_CAERE</name>
<evidence type="ECO:0000259" key="4">
    <source>
        <dbReference type="Pfam" id="PF00501"/>
    </source>
</evidence>
<evidence type="ECO:0000313" key="5">
    <source>
        <dbReference type="EMBL" id="KAF1745822.1"/>
    </source>
</evidence>
<dbReference type="RefSeq" id="XP_053578298.1">
    <property type="nucleotide sequence ID" value="XM_053734732.1"/>
</dbReference>
<evidence type="ECO:0000256" key="1">
    <source>
        <dbReference type="ARBA" id="ARBA00004275"/>
    </source>
</evidence>
<protein>
    <recommendedName>
        <fullName evidence="4">AMP-dependent synthetase/ligase domain-containing protein</fullName>
    </recommendedName>
</protein>
<dbReference type="Pfam" id="PF00501">
    <property type="entry name" value="AMP-binding"/>
    <property type="match status" value="2"/>
</dbReference>
<evidence type="ECO:0000313" key="6">
    <source>
        <dbReference type="Proteomes" id="UP000483820"/>
    </source>
</evidence>
<feature type="domain" description="AMP-dependent synthetase/ligase" evidence="4">
    <location>
        <begin position="301"/>
        <end position="469"/>
    </location>
</feature>
<proteinExistence type="predicted"/>
<dbReference type="AlphaFoldDB" id="A0A6A5FTD2"/>
<dbReference type="InterPro" id="IPR045851">
    <property type="entry name" value="AMP-bd_C_sf"/>
</dbReference>
<organism evidence="5 6">
    <name type="scientific">Caenorhabditis remanei</name>
    <name type="common">Caenorhabditis vulgaris</name>
    <dbReference type="NCBI Taxonomy" id="31234"/>
    <lineage>
        <taxon>Eukaryota</taxon>
        <taxon>Metazoa</taxon>
        <taxon>Ecdysozoa</taxon>
        <taxon>Nematoda</taxon>
        <taxon>Chromadorea</taxon>
        <taxon>Rhabditida</taxon>
        <taxon>Rhabditina</taxon>
        <taxon>Rhabditomorpha</taxon>
        <taxon>Rhabditoidea</taxon>
        <taxon>Rhabditidae</taxon>
        <taxon>Peloderinae</taxon>
        <taxon>Caenorhabditis</taxon>
    </lineage>
</organism>